<feature type="transmembrane region" description="Helical" evidence="8">
    <location>
        <begin position="236"/>
        <end position="259"/>
    </location>
</feature>
<gene>
    <name evidence="10" type="ORF">DES54_10270</name>
</gene>
<evidence type="ECO:0000313" key="10">
    <source>
        <dbReference type="EMBL" id="RBP66861.1"/>
    </source>
</evidence>
<reference evidence="10 11" key="1">
    <citation type="submission" date="2018-06" db="EMBL/GenBank/DDBJ databases">
        <title>Genomic Encyclopedia of Type Strains, Phase IV (KMG-IV): sequencing the most valuable type-strain genomes for metagenomic binning, comparative biology and taxonomic classification.</title>
        <authorList>
            <person name="Goeker M."/>
        </authorList>
    </citation>
    <scope>NUCLEOTIDE SEQUENCE [LARGE SCALE GENOMIC DNA]</scope>
    <source>
        <strain evidence="10 11">DSM 30166</strain>
    </source>
</reference>
<feature type="transmembrane region" description="Helical" evidence="8">
    <location>
        <begin position="184"/>
        <end position="216"/>
    </location>
</feature>
<keyword evidence="4" id="KW-0997">Cell inner membrane</keyword>
<dbReference type="InterPro" id="IPR035906">
    <property type="entry name" value="MetI-like_sf"/>
</dbReference>
<dbReference type="GO" id="GO:0005886">
    <property type="term" value="C:plasma membrane"/>
    <property type="evidence" value="ECO:0007669"/>
    <property type="project" value="UniProtKB-SubCell"/>
</dbReference>
<accession>A0A366IA83</accession>
<protein>
    <submittedName>
        <fullName evidence="10">NitT/TauT family transport system permease protein</fullName>
    </submittedName>
</protein>
<dbReference type="PANTHER" id="PTHR30151">
    <property type="entry name" value="ALKANE SULFONATE ABC TRANSPORTER-RELATED, MEMBRANE SUBUNIT"/>
    <property type="match status" value="1"/>
</dbReference>
<dbReference type="PANTHER" id="PTHR30151:SF20">
    <property type="entry name" value="ABC TRANSPORTER PERMEASE PROTEIN HI_0355-RELATED"/>
    <property type="match status" value="1"/>
</dbReference>
<name>A0A366IA83_9GAMM</name>
<dbReference type="GO" id="GO:0055085">
    <property type="term" value="P:transmembrane transport"/>
    <property type="evidence" value="ECO:0007669"/>
    <property type="project" value="InterPro"/>
</dbReference>
<dbReference type="Proteomes" id="UP000253046">
    <property type="component" value="Unassembled WGS sequence"/>
</dbReference>
<feature type="transmembrane region" description="Helical" evidence="8">
    <location>
        <begin position="142"/>
        <end position="163"/>
    </location>
</feature>
<dbReference type="CDD" id="cd06261">
    <property type="entry name" value="TM_PBP2"/>
    <property type="match status" value="1"/>
</dbReference>
<evidence type="ECO:0000256" key="1">
    <source>
        <dbReference type="ARBA" id="ARBA00004429"/>
    </source>
</evidence>
<evidence type="ECO:0000256" key="2">
    <source>
        <dbReference type="ARBA" id="ARBA00022448"/>
    </source>
</evidence>
<evidence type="ECO:0000256" key="6">
    <source>
        <dbReference type="ARBA" id="ARBA00022989"/>
    </source>
</evidence>
<evidence type="ECO:0000256" key="4">
    <source>
        <dbReference type="ARBA" id="ARBA00022519"/>
    </source>
</evidence>
<dbReference type="AlphaFoldDB" id="A0A366IA83"/>
<keyword evidence="3" id="KW-1003">Cell membrane</keyword>
<feature type="transmembrane region" description="Helical" evidence="8">
    <location>
        <begin position="110"/>
        <end position="136"/>
    </location>
</feature>
<evidence type="ECO:0000256" key="7">
    <source>
        <dbReference type="ARBA" id="ARBA00023136"/>
    </source>
</evidence>
<keyword evidence="6 8" id="KW-1133">Transmembrane helix</keyword>
<evidence type="ECO:0000256" key="3">
    <source>
        <dbReference type="ARBA" id="ARBA00022475"/>
    </source>
</evidence>
<comment type="caution">
    <text evidence="10">The sequence shown here is derived from an EMBL/GenBank/DDBJ whole genome shotgun (WGS) entry which is preliminary data.</text>
</comment>
<keyword evidence="11" id="KW-1185">Reference proteome</keyword>
<sequence length="273" mass="29589">MTKSRTIDAQPPDSAGLHLKKYGRGYASFLIAVGCILLWQWLADVFEVSPLILARPSEIAVTLWNGLASGFLWPHIATTVFEMVAGFFGGAILGIFFATLMTEWTGFGRIVYPYFAIIQCLPKVAVAPLIVMWMGFGIESKVLVVVLNVFFPVLVSTVSGLSVQDPLRNDLMRSLLATRWQNFIYVRLPSAATQICSGLNIGLVLALTGAIVAEFVGAQSGLGVVLLQAGSNLDTATLFAVLVILTVIGLIASLSLMALERRIVYWVDRRGGH</sequence>
<dbReference type="PROSITE" id="PS50928">
    <property type="entry name" value="ABC_TM1"/>
    <property type="match status" value="1"/>
</dbReference>
<feature type="transmembrane region" description="Helical" evidence="8">
    <location>
        <begin position="26"/>
        <end position="43"/>
    </location>
</feature>
<proteinExistence type="inferred from homology"/>
<dbReference type="PROSITE" id="PS51257">
    <property type="entry name" value="PROKAR_LIPOPROTEIN"/>
    <property type="match status" value="1"/>
</dbReference>
<dbReference type="Gene3D" id="1.10.3720.10">
    <property type="entry name" value="MetI-like"/>
    <property type="match status" value="1"/>
</dbReference>
<evidence type="ECO:0000256" key="8">
    <source>
        <dbReference type="RuleBase" id="RU363032"/>
    </source>
</evidence>
<keyword evidence="2 8" id="KW-0813">Transport</keyword>
<keyword evidence="7 8" id="KW-0472">Membrane</keyword>
<dbReference type="SUPFAM" id="SSF161098">
    <property type="entry name" value="MetI-like"/>
    <property type="match status" value="1"/>
</dbReference>
<dbReference type="RefSeq" id="WP_169050415.1">
    <property type="nucleotide sequence ID" value="NZ_AGJP01000001.1"/>
</dbReference>
<feature type="transmembrane region" description="Helical" evidence="8">
    <location>
        <begin position="72"/>
        <end position="98"/>
    </location>
</feature>
<organism evidence="10 11">
    <name type="scientific">Brenneria salicis ATCC 15712 = DSM 30166</name>
    <dbReference type="NCBI Taxonomy" id="714314"/>
    <lineage>
        <taxon>Bacteria</taxon>
        <taxon>Pseudomonadati</taxon>
        <taxon>Pseudomonadota</taxon>
        <taxon>Gammaproteobacteria</taxon>
        <taxon>Enterobacterales</taxon>
        <taxon>Pectobacteriaceae</taxon>
        <taxon>Brenneria</taxon>
    </lineage>
</organism>
<dbReference type="Pfam" id="PF00528">
    <property type="entry name" value="BPD_transp_1"/>
    <property type="match status" value="1"/>
</dbReference>
<comment type="similarity">
    <text evidence="8">Belongs to the binding-protein-dependent transport system permease family.</text>
</comment>
<evidence type="ECO:0000313" key="11">
    <source>
        <dbReference type="Proteomes" id="UP000253046"/>
    </source>
</evidence>
<dbReference type="EMBL" id="QNRY01000002">
    <property type="protein sequence ID" value="RBP66861.1"/>
    <property type="molecule type" value="Genomic_DNA"/>
</dbReference>
<feature type="domain" description="ABC transmembrane type-1" evidence="9">
    <location>
        <begin position="76"/>
        <end position="256"/>
    </location>
</feature>
<comment type="subcellular location">
    <subcellularLocation>
        <location evidence="1">Cell inner membrane</location>
        <topology evidence="1">Multi-pass membrane protein</topology>
    </subcellularLocation>
    <subcellularLocation>
        <location evidence="8">Cell membrane</location>
        <topology evidence="8">Multi-pass membrane protein</topology>
    </subcellularLocation>
</comment>
<evidence type="ECO:0000259" key="9">
    <source>
        <dbReference type="PROSITE" id="PS50928"/>
    </source>
</evidence>
<keyword evidence="5 8" id="KW-0812">Transmembrane</keyword>
<dbReference type="InterPro" id="IPR000515">
    <property type="entry name" value="MetI-like"/>
</dbReference>
<evidence type="ECO:0000256" key="5">
    <source>
        <dbReference type="ARBA" id="ARBA00022692"/>
    </source>
</evidence>